<dbReference type="Proteomes" id="UP001302602">
    <property type="component" value="Unassembled WGS sequence"/>
</dbReference>
<feature type="compositionally biased region" description="Low complexity" evidence="1">
    <location>
        <begin position="55"/>
        <end position="67"/>
    </location>
</feature>
<gene>
    <name evidence="3" type="ORF">N657DRAFT_703382</name>
</gene>
<keyword evidence="2" id="KW-0732">Signal</keyword>
<evidence type="ECO:0000313" key="4">
    <source>
        <dbReference type="Proteomes" id="UP001302602"/>
    </source>
</evidence>
<protein>
    <submittedName>
        <fullName evidence="3">Uncharacterized protein</fullName>
    </submittedName>
</protein>
<dbReference type="PANTHER" id="PTHR36854:SF1">
    <property type="entry name" value="TRANSMEMBRANE PROTEIN"/>
    <property type="match status" value="1"/>
</dbReference>
<dbReference type="PANTHER" id="PTHR36854">
    <property type="entry name" value="CHROMOSOME 9, WHOLE GENOME SHOTGUN SEQUENCE"/>
    <property type="match status" value="1"/>
</dbReference>
<feature type="region of interest" description="Disordered" evidence="1">
    <location>
        <begin position="40"/>
        <end position="67"/>
    </location>
</feature>
<feature type="signal peptide" evidence="2">
    <location>
        <begin position="1"/>
        <end position="19"/>
    </location>
</feature>
<reference evidence="3" key="2">
    <citation type="submission" date="2023-05" db="EMBL/GenBank/DDBJ databases">
        <authorList>
            <consortium name="Lawrence Berkeley National Laboratory"/>
            <person name="Steindorff A."/>
            <person name="Hensen N."/>
            <person name="Bonometti L."/>
            <person name="Westerberg I."/>
            <person name="Brannstrom I.O."/>
            <person name="Guillou S."/>
            <person name="Cros-Aarteil S."/>
            <person name="Calhoun S."/>
            <person name="Haridas S."/>
            <person name="Kuo A."/>
            <person name="Mondo S."/>
            <person name="Pangilinan J."/>
            <person name="Riley R."/>
            <person name="Labutti K."/>
            <person name="Andreopoulos B."/>
            <person name="Lipzen A."/>
            <person name="Chen C."/>
            <person name="Yanf M."/>
            <person name="Daum C."/>
            <person name="Ng V."/>
            <person name="Clum A."/>
            <person name="Ohm R."/>
            <person name="Martin F."/>
            <person name="Silar P."/>
            <person name="Natvig D."/>
            <person name="Lalanne C."/>
            <person name="Gautier V."/>
            <person name="Ament-Velasquez S.L."/>
            <person name="Kruys A."/>
            <person name="Hutchinson M.I."/>
            <person name="Powell A.J."/>
            <person name="Barry K."/>
            <person name="Miller A.N."/>
            <person name="Grigoriev I.V."/>
            <person name="Debuchy R."/>
            <person name="Gladieux P."/>
            <person name="Thoren M.H."/>
            <person name="Johannesson H."/>
        </authorList>
    </citation>
    <scope>NUCLEOTIDE SEQUENCE</scope>
    <source>
        <strain evidence="3">CBS 731.68</strain>
    </source>
</reference>
<feature type="chain" id="PRO_5042920349" evidence="2">
    <location>
        <begin position="20"/>
        <end position="185"/>
    </location>
</feature>
<dbReference type="RefSeq" id="XP_062650707.1">
    <property type="nucleotide sequence ID" value="XM_062797371.1"/>
</dbReference>
<name>A0AAN6Z6F9_9PEZI</name>
<comment type="caution">
    <text evidence="3">The sequence shown here is derived from an EMBL/GenBank/DDBJ whole genome shotgun (WGS) entry which is preliminary data.</text>
</comment>
<keyword evidence="4" id="KW-1185">Reference proteome</keyword>
<dbReference type="GeneID" id="87834142"/>
<evidence type="ECO:0000256" key="2">
    <source>
        <dbReference type="SAM" id="SignalP"/>
    </source>
</evidence>
<organism evidence="3 4">
    <name type="scientific">Parathielavia appendiculata</name>
    <dbReference type="NCBI Taxonomy" id="2587402"/>
    <lineage>
        <taxon>Eukaryota</taxon>
        <taxon>Fungi</taxon>
        <taxon>Dikarya</taxon>
        <taxon>Ascomycota</taxon>
        <taxon>Pezizomycotina</taxon>
        <taxon>Sordariomycetes</taxon>
        <taxon>Sordariomycetidae</taxon>
        <taxon>Sordariales</taxon>
        <taxon>Chaetomiaceae</taxon>
        <taxon>Parathielavia</taxon>
    </lineage>
</organism>
<dbReference type="EMBL" id="MU853224">
    <property type="protein sequence ID" value="KAK4126936.1"/>
    <property type="molecule type" value="Genomic_DNA"/>
</dbReference>
<accession>A0AAN6Z6F9</accession>
<evidence type="ECO:0000256" key="1">
    <source>
        <dbReference type="SAM" id="MobiDB-lite"/>
    </source>
</evidence>
<reference evidence="3" key="1">
    <citation type="journal article" date="2023" name="Mol. Phylogenet. Evol.">
        <title>Genome-scale phylogeny and comparative genomics of the fungal order Sordariales.</title>
        <authorList>
            <person name="Hensen N."/>
            <person name="Bonometti L."/>
            <person name="Westerberg I."/>
            <person name="Brannstrom I.O."/>
            <person name="Guillou S."/>
            <person name="Cros-Aarteil S."/>
            <person name="Calhoun S."/>
            <person name="Haridas S."/>
            <person name="Kuo A."/>
            <person name="Mondo S."/>
            <person name="Pangilinan J."/>
            <person name="Riley R."/>
            <person name="LaButti K."/>
            <person name="Andreopoulos B."/>
            <person name="Lipzen A."/>
            <person name="Chen C."/>
            <person name="Yan M."/>
            <person name="Daum C."/>
            <person name="Ng V."/>
            <person name="Clum A."/>
            <person name="Steindorff A."/>
            <person name="Ohm R.A."/>
            <person name="Martin F."/>
            <person name="Silar P."/>
            <person name="Natvig D.O."/>
            <person name="Lalanne C."/>
            <person name="Gautier V."/>
            <person name="Ament-Velasquez S.L."/>
            <person name="Kruys A."/>
            <person name="Hutchinson M.I."/>
            <person name="Powell A.J."/>
            <person name="Barry K."/>
            <person name="Miller A.N."/>
            <person name="Grigoriev I.V."/>
            <person name="Debuchy R."/>
            <person name="Gladieux P."/>
            <person name="Hiltunen Thoren M."/>
            <person name="Johannesson H."/>
        </authorList>
    </citation>
    <scope>NUCLEOTIDE SEQUENCE</scope>
    <source>
        <strain evidence="3">CBS 731.68</strain>
    </source>
</reference>
<sequence length="185" mass="20141">MARIPLAILLAVLATLAIASVPSFCKCICGKESYIIELGTNNNKNPQPPPPAPKPSSSTSTSPSTTTMTAITTLTKDQLLTPRESSTSCKQCNRAFCLSYNLPICKDAEEKDIKTTCFQRDSRKDQGRGKERPYTEWEEQEEVLGGLGLHMTKVTTGSATAIESPHCAGLLGFKLEEARRLGYEV</sequence>
<proteinExistence type="predicted"/>
<evidence type="ECO:0000313" key="3">
    <source>
        <dbReference type="EMBL" id="KAK4126936.1"/>
    </source>
</evidence>
<dbReference type="AlphaFoldDB" id="A0AAN6Z6F9"/>